<dbReference type="AlphaFoldDB" id="D5WBZ8"/>
<reference evidence="1 2" key="1">
    <citation type="submission" date="2010-04" db="EMBL/GenBank/DDBJ databases">
        <title>Complete sequence of chromosome 1 of Burkholderia sp. CCGE1002.</title>
        <authorList>
            <consortium name="US DOE Joint Genome Institute"/>
            <person name="Lucas S."/>
            <person name="Copeland A."/>
            <person name="Lapidus A."/>
            <person name="Cheng J.-F."/>
            <person name="Bruce D."/>
            <person name="Goodwin L."/>
            <person name="Pitluck S."/>
            <person name="Chertkov O."/>
            <person name="Detter J.C."/>
            <person name="Han C."/>
            <person name="Tapia R."/>
            <person name="Land M."/>
            <person name="Hauser L."/>
            <person name="Kyrpides N."/>
            <person name="Ovchinnikova G."/>
            <person name="Martinez-Romero E."/>
            <person name="Hernandez M.A.R."/>
            <person name="Tiedje J.M."/>
            <person name="Woyke T."/>
        </authorList>
    </citation>
    <scope>NUCLEOTIDE SEQUENCE [LARGE SCALE GENOMIC DNA]</scope>
    <source>
        <strain evidence="1 2">CCGE1002</strain>
    </source>
</reference>
<protein>
    <submittedName>
        <fullName evidence="1">Uncharacterized protein</fullName>
    </submittedName>
</protein>
<name>D5WBZ8_PARAM</name>
<accession>D5WBZ8</accession>
<dbReference type="HOGENOM" id="CLU_1248720_0_0_4"/>
<dbReference type="RefSeq" id="WP_013088451.1">
    <property type="nucleotide sequence ID" value="NC_014117.1"/>
</dbReference>
<dbReference type="GeneID" id="301091833"/>
<reference evidence="1 2" key="2">
    <citation type="journal article" date="2012" name="J. Bacteriol.">
        <title>Genome Sequences of Burkholderia sp. Strains CCGE1002 and H160, Isolated from Legume Nodules in Mexico and Brazil.</title>
        <authorList>
            <person name="Ormeno-Orrillo E."/>
            <person name="Rogel M.A."/>
            <person name="Chueire L.M."/>
            <person name="Tiedje J.M."/>
            <person name="Martinez-Romero E."/>
            <person name="Hungria M."/>
        </authorList>
    </citation>
    <scope>NUCLEOTIDE SEQUENCE [LARGE SCALE GENOMIC DNA]</scope>
    <source>
        <strain evidence="1 2">CCGE1002</strain>
    </source>
</reference>
<organism evidence="1 2">
    <name type="scientific">Paraburkholderia atlantica</name>
    <dbReference type="NCBI Taxonomy" id="2654982"/>
    <lineage>
        <taxon>Bacteria</taxon>
        <taxon>Pseudomonadati</taxon>
        <taxon>Pseudomonadota</taxon>
        <taxon>Betaproteobacteria</taxon>
        <taxon>Burkholderiales</taxon>
        <taxon>Burkholderiaceae</taxon>
        <taxon>Paraburkholderia</taxon>
    </lineage>
</organism>
<dbReference type="KEGG" id="bge:BC1002_0452"/>
<dbReference type="Proteomes" id="UP000002190">
    <property type="component" value="Chromosome 1"/>
</dbReference>
<dbReference type="EMBL" id="CP002013">
    <property type="protein sequence ID" value="ADG14553.1"/>
    <property type="molecule type" value="Genomic_DNA"/>
</dbReference>
<evidence type="ECO:0000313" key="1">
    <source>
        <dbReference type="EMBL" id="ADG14553.1"/>
    </source>
</evidence>
<evidence type="ECO:0000313" key="2">
    <source>
        <dbReference type="Proteomes" id="UP000002190"/>
    </source>
</evidence>
<sequence length="221" mass="25196">MSTVLPLTDDEFDRLYEASENSRERESLTRLKRACDYLEQNGLKISPTTVERYCLDHQWGGPKGQSIRNSRDVLYRYLLRRQASQTVERASPCKEYKPAIADETLRAYVALIEQERDVAVAARQRIEAALRTIPGVSLDEIIRIGFTATPNKQVKTPRHPSNDLRFALSNLLDEAHLASCGLQLYRDRVRAITSKSVLLEKAQVEAIREFLDEVEKSETSS</sequence>
<dbReference type="STRING" id="640511.BC1002_0452"/>
<proteinExistence type="predicted"/>
<gene>
    <name evidence="1" type="ordered locus">BC1002_0452</name>
</gene>